<dbReference type="Proteomes" id="UP000011744">
    <property type="component" value="Unassembled WGS sequence"/>
</dbReference>
<dbReference type="AlphaFoldDB" id="M3ACD7"/>
<keyword evidence="2" id="KW-1185">Reference proteome</keyword>
<dbReference type="STRING" id="1244869.H261_08273"/>
<dbReference type="PATRIC" id="fig|1244869.3.peg.1672"/>
<evidence type="ECO:0000313" key="1">
    <source>
        <dbReference type="EMBL" id="EME70463.1"/>
    </source>
</evidence>
<name>M3ACD7_9PROT</name>
<sequence length="135" mass="14232">MESFGIVIKSASGRFLSPAARCAIRLEVGLLGRSFPEVAGRYGIGRQRVGRMVKGIPSYGGSDASMNEVIAAARACWKNENGRRSSEAGWTLVLLDALALAIGDPRLSSSAFLNAAIAHAGVGIHRVLEENNHVG</sequence>
<comment type="caution">
    <text evidence="1">The sequence shown here is derived from an EMBL/GenBank/DDBJ whole genome shotgun (WGS) entry which is preliminary data.</text>
</comment>
<reference evidence="1 2" key="1">
    <citation type="journal article" date="2014" name="Genome Announc.">
        <title>Draft Genome Sequence of Magnetospirillum sp. Strain SO-1, a Freshwater Magnetotactic Bacterium Isolated from the Ol'khovka River, Russia.</title>
        <authorList>
            <person name="Grouzdev D.S."/>
            <person name="Dziuba M.V."/>
            <person name="Sukhacheva M.S."/>
            <person name="Mardanov A.V."/>
            <person name="Beletskiy A.V."/>
            <person name="Kuznetsov B.B."/>
            <person name="Skryabin K.G."/>
        </authorList>
    </citation>
    <scope>NUCLEOTIDE SEQUENCE [LARGE SCALE GENOMIC DNA]</scope>
    <source>
        <strain evidence="1 2">SO-1</strain>
    </source>
</reference>
<accession>M3ACD7</accession>
<proteinExistence type="predicted"/>
<evidence type="ECO:0000313" key="2">
    <source>
        <dbReference type="Proteomes" id="UP000011744"/>
    </source>
</evidence>
<organism evidence="1 2">
    <name type="scientific">Paramagnetospirillum caucaseum</name>
    <dbReference type="NCBI Taxonomy" id="1244869"/>
    <lineage>
        <taxon>Bacteria</taxon>
        <taxon>Pseudomonadati</taxon>
        <taxon>Pseudomonadota</taxon>
        <taxon>Alphaproteobacteria</taxon>
        <taxon>Rhodospirillales</taxon>
        <taxon>Magnetospirillaceae</taxon>
        <taxon>Paramagnetospirillum</taxon>
    </lineage>
</organism>
<evidence type="ECO:0008006" key="3">
    <source>
        <dbReference type="Google" id="ProtNLM"/>
    </source>
</evidence>
<dbReference type="EMBL" id="AONQ01000017">
    <property type="protein sequence ID" value="EME70463.1"/>
    <property type="molecule type" value="Genomic_DNA"/>
</dbReference>
<gene>
    <name evidence="1" type="ORF">H261_08273</name>
</gene>
<protein>
    <recommendedName>
        <fullName evidence="3">Transposase</fullName>
    </recommendedName>
</protein>